<sequence length="290" mass="33285">MTVKKATRSGGYAAIVSRQKLHSSNQQIDMTAVSKSAPLQTYNITVCFNEKDQLQLLTKEETKDDDKQKQIKEYNDFATSRYENIAIDDIANCVNIENYPNCDRTLVFYVNRNINAEAIAIRFENEQDFKRIYFTYKYFKMRNRLTKNTGYTSSENLFSKKRTADLFKGRKNSIEDYGYDKARSGFDVLKTTDSDGLTHMSVQQKGSNRFEQPLSLIGFRNESTDTGEIDSIIYTDVDIPTKPERKRFFHKKAKAPSPPLLPSKDAPKVLRGELCQGECGESAGRYTERQ</sequence>
<evidence type="ECO:0000313" key="2">
    <source>
        <dbReference type="Proteomes" id="UP000837857"/>
    </source>
</evidence>
<reference evidence="1" key="1">
    <citation type="submission" date="2022-03" db="EMBL/GenBank/DDBJ databases">
        <authorList>
            <person name="Martin H S."/>
        </authorList>
    </citation>
    <scope>NUCLEOTIDE SEQUENCE</scope>
</reference>
<proteinExistence type="predicted"/>
<organism evidence="1 2">
    <name type="scientific">Iphiclides podalirius</name>
    <name type="common">scarce swallowtail</name>
    <dbReference type="NCBI Taxonomy" id="110791"/>
    <lineage>
        <taxon>Eukaryota</taxon>
        <taxon>Metazoa</taxon>
        <taxon>Ecdysozoa</taxon>
        <taxon>Arthropoda</taxon>
        <taxon>Hexapoda</taxon>
        <taxon>Insecta</taxon>
        <taxon>Pterygota</taxon>
        <taxon>Neoptera</taxon>
        <taxon>Endopterygota</taxon>
        <taxon>Lepidoptera</taxon>
        <taxon>Glossata</taxon>
        <taxon>Ditrysia</taxon>
        <taxon>Papilionoidea</taxon>
        <taxon>Papilionidae</taxon>
        <taxon>Papilioninae</taxon>
        <taxon>Iphiclides</taxon>
    </lineage>
</organism>
<gene>
    <name evidence="1" type="ORF">IPOD504_LOCUS8025</name>
</gene>
<dbReference type="Proteomes" id="UP000837857">
    <property type="component" value="Chromosome 20"/>
</dbReference>
<feature type="non-terminal residue" evidence="1">
    <location>
        <position position="290"/>
    </location>
</feature>
<keyword evidence="2" id="KW-1185">Reference proteome</keyword>
<name>A0ABN8IHU5_9NEOP</name>
<evidence type="ECO:0000313" key="1">
    <source>
        <dbReference type="EMBL" id="CAH2051977.1"/>
    </source>
</evidence>
<accession>A0ABN8IHU5</accession>
<protein>
    <submittedName>
        <fullName evidence="1">Uncharacterized protein</fullName>
    </submittedName>
</protein>
<dbReference type="EMBL" id="OW152832">
    <property type="protein sequence ID" value="CAH2051977.1"/>
    <property type="molecule type" value="Genomic_DNA"/>
</dbReference>